<evidence type="ECO:0000313" key="1">
    <source>
        <dbReference type="EMBL" id="OXC22261.1"/>
    </source>
</evidence>
<dbReference type="AlphaFoldDB" id="A0A854PL98"/>
<dbReference type="EMBL" id="LYQW01000029">
    <property type="protein sequence ID" value="OXC22261.1"/>
    <property type="molecule type" value="Genomic_DNA"/>
</dbReference>
<dbReference type="RefSeq" id="WP_089150351.1">
    <property type="nucleotide sequence ID" value="NZ_LYQW01000029.1"/>
</dbReference>
<accession>A0A854PL98</accession>
<protein>
    <recommendedName>
        <fullName evidence="3">Phage protein</fullName>
    </recommendedName>
</protein>
<comment type="caution">
    <text evidence="1">The sequence shown here is derived from an EMBL/GenBank/DDBJ whole genome shotgun (WGS) entry which is preliminary data.</text>
</comment>
<name>A0A854PL98_9LACO</name>
<reference evidence="1 2" key="1">
    <citation type="submission" date="2016-05" db="EMBL/GenBank/DDBJ databases">
        <authorList>
            <person name="Johnson T.J."/>
            <person name="Youmans B.P."/>
            <person name="Case K.A."/>
        </authorList>
    </citation>
    <scope>NUCLEOTIDE SEQUENCE [LARGE SCALE GENOMIC DNA]</scope>
    <source>
        <strain evidence="1 2">UMNLC6</strain>
    </source>
</reference>
<dbReference type="Proteomes" id="UP000198437">
    <property type="component" value="Unassembled WGS sequence"/>
</dbReference>
<evidence type="ECO:0000313" key="2">
    <source>
        <dbReference type="Proteomes" id="UP000198437"/>
    </source>
</evidence>
<evidence type="ECO:0008006" key="3">
    <source>
        <dbReference type="Google" id="ProtNLM"/>
    </source>
</evidence>
<organism evidence="1 2">
    <name type="scientific">Lactobacillus crispatus</name>
    <dbReference type="NCBI Taxonomy" id="47770"/>
    <lineage>
        <taxon>Bacteria</taxon>
        <taxon>Bacillati</taxon>
        <taxon>Bacillota</taxon>
        <taxon>Bacilli</taxon>
        <taxon>Lactobacillales</taxon>
        <taxon>Lactobacillaceae</taxon>
        <taxon>Lactobacillus</taxon>
    </lineage>
</organism>
<gene>
    <name evidence="1" type="ORF">AYP82_09465</name>
</gene>
<sequence length="97" mass="12106">MNEYQKHVNEYQKFLKRFYHIDKPVEYYINRMCEYVEWCKLLDEQRKNETETGRVASIMIANYMHKRGWSTRDIDYLVNDDDFFSHFPKYEDDDLPF</sequence>
<proteinExistence type="predicted"/>